<feature type="transmembrane region" description="Helical" evidence="5">
    <location>
        <begin position="224"/>
        <end position="243"/>
    </location>
</feature>
<evidence type="ECO:0000256" key="5">
    <source>
        <dbReference type="SAM" id="Phobius"/>
    </source>
</evidence>
<feature type="transmembrane region" description="Helical" evidence="5">
    <location>
        <begin position="41"/>
        <end position="60"/>
    </location>
</feature>
<keyword evidence="6" id="KW-0675">Receptor</keyword>
<keyword evidence="4 5" id="KW-0472">Membrane</keyword>
<accession>A0A9Q0LK51</accession>
<dbReference type="GO" id="GO:0005886">
    <property type="term" value="C:plasma membrane"/>
    <property type="evidence" value="ECO:0007669"/>
    <property type="project" value="TreeGrafter"/>
</dbReference>
<protein>
    <submittedName>
        <fullName evidence="6">G protein-coupled receptor</fullName>
    </submittedName>
</protein>
<dbReference type="GO" id="GO:0004930">
    <property type="term" value="F:G protein-coupled receptor activity"/>
    <property type="evidence" value="ECO:0007669"/>
    <property type="project" value="TreeGrafter"/>
</dbReference>
<reference evidence="6" key="1">
    <citation type="submission" date="2022-10" db="EMBL/GenBank/DDBJ databases">
        <title>Novel sulphate-reducing endosymbionts in the free-living metamonad Anaeramoeba.</title>
        <authorList>
            <person name="Jerlstrom-Hultqvist J."/>
            <person name="Cepicka I."/>
            <person name="Gallot-Lavallee L."/>
            <person name="Salas-Leiva D."/>
            <person name="Curtis B.A."/>
            <person name="Zahonova K."/>
            <person name="Pipaliya S."/>
            <person name="Dacks J."/>
            <person name="Roger A.J."/>
        </authorList>
    </citation>
    <scope>NUCLEOTIDE SEQUENCE</scope>
    <source>
        <strain evidence="6">BMAN</strain>
    </source>
</reference>
<dbReference type="EMBL" id="JAPDFW010000070">
    <property type="protein sequence ID" value="KAJ5074387.1"/>
    <property type="molecule type" value="Genomic_DNA"/>
</dbReference>
<organism evidence="6 7">
    <name type="scientific">Anaeramoeba ignava</name>
    <name type="common">Anaerobic marine amoeba</name>
    <dbReference type="NCBI Taxonomy" id="1746090"/>
    <lineage>
        <taxon>Eukaryota</taxon>
        <taxon>Metamonada</taxon>
        <taxon>Anaeramoebidae</taxon>
        <taxon>Anaeramoeba</taxon>
    </lineage>
</organism>
<feature type="transmembrane region" description="Helical" evidence="5">
    <location>
        <begin position="72"/>
        <end position="96"/>
    </location>
</feature>
<dbReference type="AlphaFoldDB" id="A0A9Q0LK51"/>
<feature type="transmembrane region" description="Helical" evidence="5">
    <location>
        <begin position="6"/>
        <end position="29"/>
    </location>
</feature>
<keyword evidence="2 5" id="KW-0812">Transmembrane</keyword>
<evidence type="ECO:0000313" key="7">
    <source>
        <dbReference type="Proteomes" id="UP001149090"/>
    </source>
</evidence>
<evidence type="ECO:0000256" key="4">
    <source>
        <dbReference type="ARBA" id="ARBA00023136"/>
    </source>
</evidence>
<evidence type="ECO:0000256" key="2">
    <source>
        <dbReference type="ARBA" id="ARBA00022692"/>
    </source>
</evidence>
<sequence length="282" mass="32287">MIHNKESIPAIIGSTIGMAGSLIFILVYLFLKEIQDSARKFIFILSIYDFFLAFFAILPGPSSSGLCKFQGFALGFIFTASFSLIFLTSLVFYLKICYAKNVDESKKFFIIGNFVVFLISLIIAIIYIIFGKIGPGSTHWCWVTEVKLGPVNYSVIWFDLLGTIILYSITFFKLRKDPKYPKSFQYKIFALGWIYLVTQIWSSIKRIRELMNPNAPNNLFLDVMQSLAAPMLGIWDAVFFVFFDKNVRSLLKFKFKKRKYGELNPSIGNLTMTKVLVDTNDI</sequence>
<proteinExistence type="predicted"/>
<feature type="transmembrane region" description="Helical" evidence="5">
    <location>
        <begin position="108"/>
        <end position="130"/>
    </location>
</feature>
<keyword evidence="7" id="KW-1185">Reference proteome</keyword>
<feature type="transmembrane region" description="Helical" evidence="5">
    <location>
        <begin position="184"/>
        <end position="204"/>
    </location>
</feature>
<gene>
    <name evidence="6" type="ORF">M0811_01017</name>
</gene>
<dbReference type="Proteomes" id="UP001149090">
    <property type="component" value="Unassembled WGS sequence"/>
</dbReference>
<dbReference type="PANTHER" id="PTHR23112:SF0">
    <property type="entry name" value="TRANSMEMBRANE PROTEIN 116"/>
    <property type="match status" value="1"/>
</dbReference>
<dbReference type="SUPFAM" id="SSF81321">
    <property type="entry name" value="Family A G protein-coupled receptor-like"/>
    <property type="match status" value="1"/>
</dbReference>
<feature type="transmembrane region" description="Helical" evidence="5">
    <location>
        <begin position="150"/>
        <end position="172"/>
    </location>
</feature>
<comment type="subcellular location">
    <subcellularLocation>
        <location evidence="1">Membrane</location>
        <topology evidence="1">Multi-pass membrane protein</topology>
    </subcellularLocation>
</comment>
<name>A0A9Q0LK51_ANAIG</name>
<evidence type="ECO:0000256" key="3">
    <source>
        <dbReference type="ARBA" id="ARBA00022989"/>
    </source>
</evidence>
<evidence type="ECO:0000313" key="6">
    <source>
        <dbReference type="EMBL" id="KAJ5074387.1"/>
    </source>
</evidence>
<dbReference type="PANTHER" id="PTHR23112">
    <property type="entry name" value="G PROTEIN-COUPLED RECEPTOR 157-RELATED"/>
    <property type="match status" value="1"/>
</dbReference>
<evidence type="ECO:0000256" key="1">
    <source>
        <dbReference type="ARBA" id="ARBA00004141"/>
    </source>
</evidence>
<dbReference type="PRINTS" id="PR02001">
    <property type="entry name" value="GCR1CAMPR"/>
</dbReference>
<dbReference type="Gene3D" id="1.20.1070.10">
    <property type="entry name" value="Rhodopsin 7-helix transmembrane proteins"/>
    <property type="match status" value="1"/>
</dbReference>
<comment type="caution">
    <text evidence="6">The sequence shown here is derived from an EMBL/GenBank/DDBJ whole genome shotgun (WGS) entry which is preliminary data.</text>
</comment>
<dbReference type="GO" id="GO:0007189">
    <property type="term" value="P:adenylate cyclase-activating G protein-coupled receptor signaling pathway"/>
    <property type="evidence" value="ECO:0007669"/>
    <property type="project" value="TreeGrafter"/>
</dbReference>
<dbReference type="OrthoDB" id="100006at2759"/>
<keyword evidence="3 5" id="KW-1133">Transmembrane helix</keyword>
<dbReference type="InterPro" id="IPR022343">
    <property type="entry name" value="GCR1-cAMP_receptor"/>
</dbReference>